<dbReference type="InterPro" id="IPR054722">
    <property type="entry name" value="PolX-like_BBD"/>
</dbReference>
<dbReference type="Proteomes" id="UP000285060">
    <property type="component" value="Unassembled WGS sequence"/>
</dbReference>
<gene>
    <name evidence="2" type="ORF">DYB32_009370</name>
</gene>
<dbReference type="EMBL" id="QUSY01001976">
    <property type="protein sequence ID" value="RHY22883.1"/>
    <property type="molecule type" value="Genomic_DNA"/>
</dbReference>
<evidence type="ECO:0000313" key="2">
    <source>
        <dbReference type="EMBL" id="RHY22883.1"/>
    </source>
</evidence>
<dbReference type="AlphaFoldDB" id="A0A418AIK3"/>
<evidence type="ECO:0000313" key="3">
    <source>
        <dbReference type="Proteomes" id="UP000285060"/>
    </source>
</evidence>
<dbReference type="VEuPathDB" id="FungiDB:H310_06328"/>
<reference evidence="2 3" key="1">
    <citation type="submission" date="2018-08" db="EMBL/GenBank/DDBJ databases">
        <title>Aphanomyces genome sequencing and annotation.</title>
        <authorList>
            <person name="Minardi D."/>
            <person name="Oidtmann B."/>
            <person name="Van Der Giezen M."/>
            <person name="Studholme D.J."/>
        </authorList>
    </citation>
    <scope>NUCLEOTIDE SEQUENCE [LARGE SCALE GENOMIC DNA]</scope>
    <source>
        <strain evidence="2 3">NJM0002</strain>
    </source>
</reference>
<comment type="caution">
    <text evidence="2">The sequence shown here is derived from an EMBL/GenBank/DDBJ whole genome shotgun (WGS) entry which is preliminary data.</text>
</comment>
<name>A0A418AIK3_9STRA</name>
<proteinExistence type="predicted"/>
<keyword evidence="3" id="KW-1185">Reference proteome</keyword>
<sequence>MKKNNESARASGVAEDMTEKDALMDDLIAAYDDDKEEEARRAIESTQALEQNGSMGAKAKKMAKLSYAADVEPVIEYGIGFTHRSAVYEHRIVIDSGASTHMTGAAEHLYAKTPCNRQVIVANGGVTPATLMGELNISTPTPSTLTLTDVLLIKGMTTTLLSVPALIRANPKVRVEFQRDTCTILLGSKTVARATISNDQRLYILEGVFTDESANSAATVADQTALWHHRIGQLPVEAFRTCAKAGLGLPQRITDMDRPRMDCPRAKMHRITVLKRSTRTY</sequence>
<feature type="domain" description="Retrovirus-related Pol polyprotein from transposon TNT 1-94-like beta-barrel" evidence="1">
    <location>
        <begin position="93"/>
        <end position="168"/>
    </location>
</feature>
<dbReference type="VEuPathDB" id="FungiDB:H310_04905"/>
<organism evidence="2 3">
    <name type="scientific">Aphanomyces invadans</name>
    <dbReference type="NCBI Taxonomy" id="157072"/>
    <lineage>
        <taxon>Eukaryota</taxon>
        <taxon>Sar</taxon>
        <taxon>Stramenopiles</taxon>
        <taxon>Oomycota</taxon>
        <taxon>Saprolegniomycetes</taxon>
        <taxon>Saprolegniales</taxon>
        <taxon>Verrucalvaceae</taxon>
        <taxon>Aphanomyces</taxon>
    </lineage>
</organism>
<dbReference type="Pfam" id="PF22936">
    <property type="entry name" value="Pol_BBD"/>
    <property type="match status" value="1"/>
</dbReference>
<protein>
    <recommendedName>
        <fullName evidence="1">Retrovirus-related Pol polyprotein from transposon TNT 1-94-like beta-barrel domain-containing protein</fullName>
    </recommendedName>
</protein>
<accession>A0A418AIK3</accession>
<evidence type="ECO:0000259" key="1">
    <source>
        <dbReference type="Pfam" id="PF22936"/>
    </source>
</evidence>